<organism evidence="2 3">
    <name type="scientific">Necator americanus</name>
    <name type="common">Human hookworm</name>
    <dbReference type="NCBI Taxonomy" id="51031"/>
    <lineage>
        <taxon>Eukaryota</taxon>
        <taxon>Metazoa</taxon>
        <taxon>Ecdysozoa</taxon>
        <taxon>Nematoda</taxon>
        <taxon>Chromadorea</taxon>
        <taxon>Rhabditida</taxon>
        <taxon>Rhabditina</taxon>
        <taxon>Rhabditomorpha</taxon>
        <taxon>Strongyloidea</taxon>
        <taxon>Ancylostomatidae</taxon>
        <taxon>Bunostominae</taxon>
        <taxon>Necator</taxon>
    </lineage>
</organism>
<evidence type="ECO:0000256" key="1">
    <source>
        <dbReference type="SAM" id="MobiDB-lite"/>
    </source>
</evidence>
<evidence type="ECO:0000313" key="2">
    <source>
        <dbReference type="EMBL" id="KAK6743400.1"/>
    </source>
</evidence>
<sequence>MHIDSQNLLPTPVPFPKQPLDSGTPHRKKDRFERKEYEVDAVITQTTSSRTNLLVKKIANIFETVLC</sequence>
<dbReference type="EMBL" id="JAVFWL010000003">
    <property type="protein sequence ID" value="KAK6743400.1"/>
    <property type="molecule type" value="Genomic_DNA"/>
</dbReference>
<reference evidence="2 3" key="1">
    <citation type="submission" date="2023-08" db="EMBL/GenBank/DDBJ databases">
        <title>A Necator americanus chromosomal reference genome.</title>
        <authorList>
            <person name="Ilik V."/>
            <person name="Petrzelkova K.J."/>
            <person name="Pardy F."/>
            <person name="Fuh T."/>
            <person name="Niatou-Singa F.S."/>
            <person name="Gouil Q."/>
            <person name="Baker L."/>
            <person name="Ritchie M.E."/>
            <person name="Jex A.R."/>
            <person name="Gazzola D."/>
            <person name="Li H."/>
            <person name="Toshio Fujiwara R."/>
            <person name="Zhan B."/>
            <person name="Aroian R.V."/>
            <person name="Pafco B."/>
            <person name="Schwarz E.M."/>
        </authorList>
    </citation>
    <scope>NUCLEOTIDE SEQUENCE [LARGE SCALE GENOMIC DNA]</scope>
    <source>
        <strain evidence="2 3">Aroian</strain>
        <tissue evidence="2">Whole animal</tissue>
    </source>
</reference>
<gene>
    <name evidence="2" type="primary">Necator_chrIII.g11341</name>
    <name evidence="2" type="ORF">RB195_010576</name>
</gene>
<dbReference type="Proteomes" id="UP001303046">
    <property type="component" value="Unassembled WGS sequence"/>
</dbReference>
<name>A0ABR1D0X4_NECAM</name>
<feature type="region of interest" description="Disordered" evidence="1">
    <location>
        <begin position="1"/>
        <end position="33"/>
    </location>
</feature>
<accession>A0ABR1D0X4</accession>
<evidence type="ECO:0000313" key="3">
    <source>
        <dbReference type="Proteomes" id="UP001303046"/>
    </source>
</evidence>
<proteinExistence type="predicted"/>
<comment type="caution">
    <text evidence="2">The sequence shown here is derived from an EMBL/GenBank/DDBJ whole genome shotgun (WGS) entry which is preliminary data.</text>
</comment>
<keyword evidence="3" id="KW-1185">Reference proteome</keyword>
<protein>
    <submittedName>
        <fullName evidence="2">Uncharacterized protein</fullName>
    </submittedName>
</protein>